<dbReference type="NCBIfam" id="TIGR01643">
    <property type="entry name" value="YD_repeat_2x"/>
    <property type="match status" value="1"/>
</dbReference>
<dbReference type="Pfam" id="PF25023">
    <property type="entry name" value="TEN_YD-shell"/>
    <property type="match status" value="1"/>
</dbReference>
<protein>
    <submittedName>
        <fullName evidence="3">RHS repeat-associated core domain-containing protein</fullName>
    </submittedName>
</protein>
<accession>A0A1G8JHJ4</accession>
<evidence type="ECO:0000313" key="3">
    <source>
        <dbReference type="EMBL" id="SDI30636.1"/>
    </source>
</evidence>
<dbReference type="InterPro" id="IPR050708">
    <property type="entry name" value="T6SS_VgrG/RHS"/>
</dbReference>
<dbReference type="Proteomes" id="UP000182894">
    <property type="component" value="Unassembled WGS sequence"/>
</dbReference>
<sequence length="811" mass="87118">MNTPIIIGRQTFDGLGRQLSVEVGGHTTLFHYRNDQLPPSSTTLADDNDIAFTYEKALNNHLMSVTPDGEAAIQISRHPAFGHPSAVSGEQGHQAFAFSATGQPAQDQWTVDGQTHTTRWLYSFGGLLQGFEDAQGIAHQRQFDSAGRVQTTRVGELETTYTYDALSRPLTVHVSDPENRRTLITSIEYDALGREHTRTFTFTQTEEGHPPAIRTITQTSGYCALDQIISRRWTDGDAQSEQRFEYDARDRLVRCTADHQAAAEDPFGNLIVEQAFTFNAFNGHETVVSLFADGSRDEARFSYADDDPVRLVRITHTHASWPPEITLDYDACGRVISDSLGRHFSWNTQGRLTQVRTPAGTCTYRYDPSGQLTDREVNGVLTRDFFSADQLTHQQTGNDSVQLIGDLNALFALNKVTDGVRQTLLIGTDAQGSVRLEAENAVRARRYTAHGADSEHAAFGYAGEQREPLSGLYVPGGNRPYDPVLMCFLAPDTDSPFGQGGINPYAWCAGDPVNRVDPDGHSWVNYALAGAGLALAAVALIPGLQAALPAAGVLISSGTGLLTTGQIATLAAVALDIISLATGAASTVLEATGQDGAASGILGGISLVTGLSGAGIGLKLGSLKHAGARQRALDIKHGWTPPKPGRLGNGELLAQHTSRGVDVGFIDTYHGTNRVALLTHGDPKRALLMGPDGHVARAADIARDVIAPRLEALGVGADETFVLLSCWSGKNGAALEIARELGRPVQGFTHKVFVKGFANLQNPANSSNIPKEAIPYFERLRATGNPLKAWKTSLRDAQATIFHPDGSMTAV</sequence>
<dbReference type="InterPro" id="IPR006530">
    <property type="entry name" value="YD"/>
</dbReference>
<dbReference type="AlphaFoldDB" id="A0A1G8JHJ4"/>
<dbReference type="PANTHER" id="PTHR32305">
    <property type="match status" value="1"/>
</dbReference>
<dbReference type="RefSeq" id="WP_074755520.1">
    <property type="nucleotide sequence ID" value="NZ_FNCO01000012.1"/>
</dbReference>
<dbReference type="EMBL" id="FNCO01000012">
    <property type="protein sequence ID" value="SDI30636.1"/>
    <property type="molecule type" value="Genomic_DNA"/>
</dbReference>
<evidence type="ECO:0000259" key="2">
    <source>
        <dbReference type="Pfam" id="PF25023"/>
    </source>
</evidence>
<dbReference type="OrthoDB" id="5862074at2"/>
<dbReference type="NCBIfam" id="TIGR03696">
    <property type="entry name" value="Rhs_assc_core"/>
    <property type="match status" value="1"/>
</dbReference>
<evidence type="ECO:0000313" key="4">
    <source>
        <dbReference type="Proteomes" id="UP000182894"/>
    </source>
</evidence>
<name>A0A1G8JHJ4_9PSED</name>
<reference evidence="4" key="1">
    <citation type="submission" date="2016-10" db="EMBL/GenBank/DDBJ databases">
        <authorList>
            <person name="Varghese N."/>
            <person name="Submissions S."/>
        </authorList>
    </citation>
    <scope>NUCLEOTIDE SEQUENCE [LARGE SCALE GENOMIC DNA]</scope>
    <source>
        <strain evidence="4">ATCC 700689</strain>
    </source>
</reference>
<dbReference type="STRING" id="89065.SAMN05216605_11257"/>
<feature type="domain" description="Teneurin-like YD-shell" evidence="2">
    <location>
        <begin position="326"/>
        <end position="493"/>
    </location>
</feature>
<dbReference type="PANTHER" id="PTHR32305:SF15">
    <property type="entry name" value="PROTEIN RHSA-RELATED"/>
    <property type="match status" value="1"/>
</dbReference>
<dbReference type="InterPro" id="IPR022385">
    <property type="entry name" value="Rhs_assc_core"/>
</dbReference>
<keyword evidence="1" id="KW-0677">Repeat</keyword>
<proteinExistence type="predicted"/>
<evidence type="ECO:0000256" key="1">
    <source>
        <dbReference type="ARBA" id="ARBA00022737"/>
    </source>
</evidence>
<keyword evidence="4" id="KW-1185">Reference proteome</keyword>
<organism evidence="3 4">
    <name type="scientific">Pseudomonas abietaniphila</name>
    <dbReference type="NCBI Taxonomy" id="89065"/>
    <lineage>
        <taxon>Bacteria</taxon>
        <taxon>Pseudomonadati</taxon>
        <taxon>Pseudomonadota</taxon>
        <taxon>Gammaproteobacteria</taxon>
        <taxon>Pseudomonadales</taxon>
        <taxon>Pseudomonadaceae</taxon>
        <taxon>Pseudomonas</taxon>
    </lineage>
</organism>
<dbReference type="InterPro" id="IPR056823">
    <property type="entry name" value="TEN-like_YD-shell"/>
</dbReference>
<gene>
    <name evidence="3" type="ORF">SAMN05216605_11257</name>
</gene>
<dbReference type="Gene3D" id="2.180.10.10">
    <property type="entry name" value="RHS repeat-associated core"/>
    <property type="match status" value="1"/>
</dbReference>